<proteinExistence type="predicted"/>
<evidence type="ECO:0000259" key="1">
    <source>
        <dbReference type="Pfam" id="PF12680"/>
    </source>
</evidence>
<dbReference type="InterPro" id="IPR032710">
    <property type="entry name" value="NTF2-like_dom_sf"/>
</dbReference>
<organism evidence="2 3">
    <name type="scientific">Paracoccus denitrificans</name>
    <dbReference type="NCBI Taxonomy" id="266"/>
    <lineage>
        <taxon>Bacteria</taxon>
        <taxon>Pseudomonadati</taxon>
        <taxon>Pseudomonadota</taxon>
        <taxon>Alphaproteobacteria</taxon>
        <taxon>Rhodobacterales</taxon>
        <taxon>Paracoccaceae</taxon>
        <taxon>Paracoccus</taxon>
    </lineage>
</organism>
<gene>
    <name evidence="2" type="ORF">DI616_00110</name>
</gene>
<dbReference type="Proteomes" id="UP000315344">
    <property type="component" value="Unassembled WGS sequence"/>
</dbReference>
<accession>A0A533IAF6</accession>
<evidence type="ECO:0000313" key="2">
    <source>
        <dbReference type="EMBL" id="TKW68446.1"/>
    </source>
</evidence>
<name>A0A533IAF6_PARDE</name>
<sequence length="133" mass="15225">MTSKDIVRGFWDAMRSNDFKKAAHDWLSPDFICLWPQTGEVIHGPAKYAEVNDAFPGGGEWQFEEVSLLVDGDRVVTDIRISNEPLEVAIHAITFHETGQNLILRQTEYWPDAYPVPGWRQGLLTVDRKLAQW</sequence>
<comment type="caution">
    <text evidence="2">The sequence shown here is derived from an EMBL/GenBank/DDBJ whole genome shotgun (WGS) entry which is preliminary data.</text>
</comment>
<dbReference type="EMBL" id="VAFL01000001">
    <property type="protein sequence ID" value="TKW68446.1"/>
    <property type="molecule type" value="Genomic_DNA"/>
</dbReference>
<dbReference type="InterPro" id="IPR037401">
    <property type="entry name" value="SnoaL-like"/>
</dbReference>
<evidence type="ECO:0000313" key="3">
    <source>
        <dbReference type="Proteomes" id="UP000315344"/>
    </source>
</evidence>
<dbReference type="AlphaFoldDB" id="A0A533IAF6"/>
<reference evidence="2 3" key="1">
    <citation type="journal article" date="2017" name="Nat. Commun.">
        <title>In situ click chemistry generation of cyclooxygenase-2 inhibitors.</title>
        <authorList>
            <person name="Bhardwaj A."/>
            <person name="Kaur J."/>
            <person name="Wuest M."/>
            <person name="Wuest F."/>
        </authorList>
    </citation>
    <scope>NUCLEOTIDE SEQUENCE [LARGE SCALE GENOMIC DNA]</scope>
    <source>
        <strain evidence="2">S2_012_000_R3_94</strain>
    </source>
</reference>
<dbReference type="Pfam" id="PF12680">
    <property type="entry name" value="SnoaL_2"/>
    <property type="match status" value="1"/>
</dbReference>
<dbReference type="Gene3D" id="3.10.450.50">
    <property type="match status" value="1"/>
</dbReference>
<feature type="domain" description="SnoaL-like" evidence="1">
    <location>
        <begin position="7"/>
        <end position="97"/>
    </location>
</feature>
<protein>
    <submittedName>
        <fullName evidence="2">Nuclear transport factor 2 family protein</fullName>
    </submittedName>
</protein>
<dbReference type="SUPFAM" id="SSF54427">
    <property type="entry name" value="NTF2-like"/>
    <property type="match status" value="1"/>
</dbReference>